<dbReference type="RefSeq" id="WP_231584725.1">
    <property type="nucleotide sequence ID" value="NZ_CAJGUP010000122.1"/>
</dbReference>
<organism evidence="3 4">
    <name type="scientific">Bordetella pseudohinzii</name>
    <dbReference type="NCBI Taxonomy" id="1331258"/>
    <lineage>
        <taxon>Bacteria</taxon>
        <taxon>Pseudomonadati</taxon>
        <taxon>Pseudomonadota</taxon>
        <taxon>Betaproteobacteria</taxon>
        <taxon>Burkholderiales</taxon>
        <taxon>Alcaligenaceae</taxon>
        <taxon>Bordetella</taxon>
    </lineage>
</organism>
<feature type="compositionally biased region" description="Basic and acidic residues" evidence="1">
    <location>
        <begin position="63"/>
        <end position="81"/>
    </location>
</feature>
<evidence type="ECO:0000313" key="4">
    <source>
        <dbReference type="Proteomes" id="UP000053096"/>
    </source>
</evidence>
<name>A0A0M7BZU7_9BORD</name>
<dbReference type="InterPro" id="IPR036490">
    <property type="entry name" value="ThsB_TIR-like_sf"/>
</dbReference>
<dbReference type="Proteomes" id="UP000053096">
    <property type="component" value="Unassembled WGS sequence"/>
</dbReference>
<feature type="region of interest" description="Disordered" evidence="1">
    <location>
        <begin position="1"/>
        <end position="99"/>
    </location>
</feature>
<dbReference type="SUPFAM" id="SSF52206">
    <property type="entry name" value="Hypothetical protein MTH538"/>
    <property type="match status" value="1"/>
</dbReference>
<reference evidence="3 4" key="1">
    <citation type="submission" date="2015-09" db="EMBL/GenBank/DDBJ databases">
        <authorList>
            <person name="Jackson K.R."/>
            <person name="Lunt B.L."/>
            <person name="Fisher J.N.B."/>
            <person name="Gardner A.V."/>
            <person name="Bailey M.E."/>
            <person name="Deus L.M."/>
            <person name="Earl A.S."/>
            <person name="Gibby P.D."/>
            <person name="Hartmann K.A."/>
            <person name="Liu J.E."/>
            <person name="Manci A.M."/>
            <person name="Nielsen D.A."/>
            <person name="Solomon M.B."/>
            <person name="Breakwell D.P."/>
            <person name="Burnett S.H."/>
            <person name="Grose J.H."/>
        </authorList>
    </citation>
    <scope>NUCLEOTIDE SEQUENCE [LARGE SCALE GENOMIC DNA]</scope>
    <source>
        <strain evidence="3 4">2789STDY5608636</strain>
    </source>
</reference>
<dbReference type="AlphaFoldDB" id="A0A0M7BZU7"/>
<dbReference type="InterPro" id="IPR035897">
    <property type="entry name" value="Toll_tir_struct_dom_sf"/>
</dbReference>
<evidence type="ECO:0000313" key="3">
    <source>
        <dbReference type="EMBL" id="CUI32316.1"/>
    </source>
</evidence>
<accession>A0A0M7BZU7</accession>
<proteinExistence type="predicted"/>
<feature type="domain" description="Thoeris protein ThsB TIR-like" evidence="2">
    <location>
        <begin position="159"/>
        <end position="247"/>
    </location>
</feature>
<dbReference type="Pfam" id="PF08937">
    <property type="entry name" value="ThsB_TIR"/>
    <property type="match status" value="1"/>
</dbReference>
<evidence type="ECO:0000259" key="2">
    <source>
        <dbReference type="Pfam" id="PF08937"/>
    </source>
</evidence>
<evidence type="ECO:0000256" key="1">
    <source>
        <dbReference type="SAM" id="MobiDB-lite"/>
    </source>
</evidence>
<dbReference type="InterPro" id="IPR015032">
    <property type="entry name" value="ThsB__TIR-like_domain"/>
</dbReference>
<dbReference type="EMBL" id="CYTV01000001">
    <property type="protein sequence ID" value="CUI32316.1"/>
    <property type="molecule type" value="Genomic_DNA"/>
</dbReference>
<sequence length="274" mass="30416">MGRQGEKRQVGAARRRSRGHGLARLDGTRPRATVASKVMESGETAGHGNGHRDVQTARKRKRAGTDRGIRAEGVSRAERGNDGSPSGAKPHRGFDAQHDSATGHVSLAGDADFAGNYLVVWSNTTITQTSVTFHTKCSRHTQNTISNREDHMAEKKVIFVAFAIEDERQRDFLKGQSLLTNSPFEYIDMSVKEAYTSEWKDKVRTRIRRSDGVIALISKNSLSSSGQKWEIACAREEGKKVLGIWAYSDDRTKIEGVNTVVWTWDAIKNFINSL</sequence>
<dbReference type="Gene3D" id="3.40.50.10140">
    <property type="entry name" value="Toll/interleukin-1 receptor homology (TIR) domain"/>
    <property type="match status" value="1"/>
</dbReference>
<protein>
    <recommendedName>
        <fullName evidence="2">Thoeris protein ThsB TIR-like domain-containing protein</fullName>
    </recommendedName>
</protein>
<gene>
    <name evidence="3" type="ORF">ERS370011_00135</name>
</gene>